<protein>
    <submittedName>
        <fullName evidence="2">Uncharacterized protein</fullName>
    </submittedName>
</protein>
<dbReference type="AlphaFoldDB" id="A0ABC9NFW7"/>
<gene>
    <name evidence="2" type="ORF">BACUNI_00669</name>
</gene>
<accession>A0ABC9NFW7</accession>
<keyword evidence="1" id="KW-0472">Membrane</keyword>
<organism evidence="2 3">
    <name type="scientific">Bacteroides uniformis (strain ATCC 8492 / DSM 6597 / CCUG 4942 / CIP 103695 / JCM 5828 / KCTC 5204 / NCTC 13054 / VPI 0061)</name>
    <dbReference type="NCBI Taxonomy" id="411479"/>
    <lineage>
        <taxon>Bacteria</taxon>
        <taxon>Pseudomonadati</taxon>
        <taxon>Bacteroidota</taxon>
        <taxon>Bacteroidia</taxon>
        <taxon>Bacteroidales</taxon>
        <taxon>Bacteroidaceae</taxon>
        <taxon>Bacteroides</taxon>
    </lineage>
</organism>
<keyword evidence="3" id="KW-1185">Reference proteome</keyword>
<reference evidence="2" key="2">
    <citation type="submission" date="2013-11" db="EMBL/GenBank/DDBJ databases">
        <title>Draft genome sequence of Bacteroides uniformis (ATCC 8492).</title>
        <authorList>
            <person name="Sudarsanam P."/>
            <person name="Ley R."/>
            <person name="Guruge J."/>
            <person name="Turnbaugh P.J."/>
            <person name="Mahowald M."/>
            <person name="Liep D."/>
            <person name="Gordon J."/>
        </authorList>
    </citation>
    <scope>NUCLEOTIDE SEQUENCE</scope>
    <source>
        <strain evidence="2">ATCC 8492</strain>
    </source>
</reference>
<evidence type="ECO:0000256" key="1">
    <source>
        <dbReference type="SAM" id="Phobius"/>
    </source>
</evidence>
<feature type="transmembrane region" description="Helical" evidence="1">
    <location>
        <begin position="6"/>
        <end position="28"/>
    </location>
</feature>
<evidence type="ECO:0000313" key="3">
    <source>
        <dbReference type="Proteomes" id="UP000004110"/>
    </source>
</evidence>
<evidence type="ECO:0000313" key="2">
    <source>
        <dbReference type="EMBL" id="EDO55636.1"/>
    </source>
</evidence>
<keyword evidence="1" id="KW-1133">Transmembrane helix</keyword>
<dbReference type="EMBL" id="AAYH02000036">
    <property type="protein sequence ID" value="EDO55636.1"/>
    <property type="molecule type" value="Genomic_DNA"/>
</dbReference>
<dbReference type="Proteomes" id="UP000004110">
    <property type="component" value="Unassembled WGS sequence"/>
</dbReference>
<comment type="caution">
    <text evidence="2">The sequence shown here is derived from an EMBL/GenBank/DDBJ whole genome shotgun (WGS) entry which is preliminary data.</text>
</comment>
<reference evidence="2" key="1">
    <citation type="submission" date="2007-06" db="EMBL/GenBank/DDBJ databases">
        <authorList>
            <person name="Fulton L."/>
            <person name="Clifton S."/>
            <person name="Fulton B."/>
            <person name="Xu J."/>
            <person name="Minx P."/>
            <person name="Pepin K.H."/>
            <person name="Johnson M."/>
            <person name="Thiruvilangam P."/>
            <person name="Bhonagiri V."/>
            <person name="Nash W.E."/>
            <person name="Mardis E.R."/>
            <person name="Wilson R.K."/>
        </authorList>
    </citation>
    <scope>NUCLEOTIDE SEQUENCE [LARGE SCALE GENOMIC DNA]</scope>
    <source>
        <strain evidence="2">ATCC 8492</strain>
    </source>
</reference>
<sequence length="38" mass="4526">MSTKQIIAKVSLIFRNMIILYFEFLNYISDMSTKQLPK</sequence>
<name>A0ABC9NFW7_BACUC</name>
<proteinExistence type="predicted"/>
<keyword evidence="1" id="KW-0812">Transmembrane</keyword>